<comment type="caution">
    <text evidence="2">The sequence shown here is derived from an EMBL/GenBank/DDBJ whole genome shotgun (WGS) entry which is preliminary data.</text>
</comment>
<reference evidence="2" key="1">
    <citation type="journal article" date="2019" name="Sci. Rep.">
        <title>Draft genome of Tanacetum cinerariifolium, the natural source of mosquito coil.</title>
        <authorList>
            <person name="Yamashiro T."/>
            <person name="Shiraishi A."/>
            <person name="Satake H."/>
            <person name="Nakayama K."/>
        </authorList>
    </citation>
    <scope>NUCLEOTIDE SEQUENCE</scope>
</reference>
<evidence type="ECO:0000256" key="1">
    <source>
        <dbReference type="SAM" id="MobiDB-lite"/>
    </source>
</evidence>
<protein>
    <submittedName>
        <fullName evidence="2">Uncharacterized protein</fullName>
    </submittedName>
</protein>
<feature type="compositionally biased region" description="Polar residues" evidence="1">
    <location>
        <begin position="43"/>
        <end position="56"/>
    </location>
</feature>
<proteinExistence type="predicted"/>
<name>A0A699QSL3_TANCI</name>
<sequence>MKKQPAKKIKAKGLAVLSKVALSKSEQIKLATKRSKKDFHISHVSSSGDGVDTQSKVPDKQVQKTSGKDKGTGTIPGVLDLPPYESKKCGLCLSTVGRPGILSGEQ</sequence>
<feature type="compositionally biased region" description="Basic and acidic residues" evidence="1">
    <location>
        <begin position="57"/>
        <end position="71"/>
    </location>
</feature>
<gene>
    <name evidence="2" type="ORF">Tci_848923</name>
</gene>
<feature type="region of interest" description="Disordered" evidence="1">
    <location>
        <begin position="34"/>
        <end position="79"/>
    </location>
</feature>
<evidence type="ECO:0000313" key="2">
    <source>
        <dbReference type="EMBL" id="GFC76953.1"/>
    </source>
</evidence>
<dbReference type="AlphaFoldDB" id="A0A699QSL3"/>
<accession>A0A699QSL3</accession>
<dbReference type="EMBL" id="BKCJ011058818">
    <property type="protein sequence ID" value="GFC76953.1"/>
    <property type="molecule type" value="Genomic_DNA"/>
</dbReference>
<organism evidence="2">
    <name type="scientific">Tanacetum cinerariifolium</name>
    <name type="common">Dalmatian daisy</name>
    <name type="synonym">Chrysanthemum cinerariifolium</name>
    <dbReference type="NCBI Taxonomy" id="118510"/>
    <lineage>
        <taxon>Eukaryota</taxon>
        <taxon>Viridiplantae</taxon>
        <taxon>Streptophyta</taxon>
        <taxon>Embryophyta</taxon>
        <taxon>Tracheophyta</taxon>
        <taxon>Spermatophyta</taxon>
        <taxon>Magnoliopsida</taxon>
        <taxon>eudicotyledons</taxon>
        <taxon>Gunneridae</taxon>
        <taxon>Pentapetalae</taxon>
        <taxon>asterids</taxon>
        <taxon>campanulids</taxon>
        <taxon>Asterales</taxon>
        <taxon>Asteraceae</taxon>
        <taxon>Asteroideae</taxon>
        <taxon>Anthemideae</taxon>
        <taxon>Anthemidinae</taxon>
        <taxon>Tanacetum</taxon>
    </lineage>
</organism>